<sequence length="78" mass="8745">MSSRDSSSNYFARISSILDGPPTLPPLSWVFKNLINNTNNGTNLTLSPLRIQNHIKILPTLEPAYRPTQEQLNLPLTL</sequence>
<dbReference type="OrthoDB" id="10311099at2759"/>
<name>A0A915ZJ73_9GLOM</name>
<dbReference type="EMBL" id="CAGKOT010000037">
    <property type="protein sequence ID" value="CAB5377255.1"/>
    <property type="molecule type" value="Genomic_DNA"/>
</dbReference>
<gene>
    <name evidence="1" type="ORF">CHRIB12_LOCUS15646</name>
</gene>
<dbReference type="Proteomes" id="UP000684084">
    <property type="component" value="Unassembled WGS sequence"/>
</dbReference>
<evidence type="ECO:0000313" key="1">
    <source>
        <dbReference type="EMBL" id="CAB5377255.1"/>
    </source>
</evidence>
<dbReference type="AlphaFoldDB" id="A0A915ZJ73"/>
<evidence type="ECO:0000313" key="2">
    <source>
        <dbReference type="Proteomes" id="UP000684084"/>
    </source>
</evidence>
<accession>A0A915ZJ73</accession>
<protein>
    <submittedName>
        <fullName evidence="1">Uncharacterized protein</fullName>
    </submittedName>
</protein>
<proteinExistence type="predicted"/>
<dbReference type="VEuPathDB" id="FungiDB:RhiirFUN_000171"/>
<organism evidence="1 2">
    <name type="scientific">Rhizophagus irregularis</name>
    <dbReference type="NCBI Taxonomy" id="588596"/>
    <lineage>
        <taxon>Eukaryota</taxon>
        <taxon>Fungi</taxon>
        <taxon>Fungi incertae sedis</taxon>
        <taxon>Mucoromycota</taxon>
        <taxon>Glomeromycotina</taxon>
        <taxon>Glomeromycetes</taxon>
        <taxon>Glomerales</taxon>
        <taxon>Glomeraceae</taxon>
        <taxon>Rhizophagus</taxon>
    </lineage>
</organism>
<comment type="caution">
    <text evidence="1">The sequence shown here is derived from an EMBL/GenBank/DDBJ whole genome shotgun (WGS) entry which is preliminary data.</text>
</comment>
<reference evidence="1" key="1">
    <citation type="submission" date="2020-05" db="EMBL/GenBank/DDBJ databases">
        <authorList>
            <person name="Rincon C."/>
            <person name="Sanders R I."/>
            <person name="Robbins C."/>
            <person name="Chaturvedi A."/>
        </authorList>
    </citation>
    <scope>NUCLEOTIDE SEQUENCE</scope>
    <source>
        <strain evidence="1">CHB12</strain>
    </source>
</reference>